<dbReference type="PANTHER" id="PTHR35617:SF3">
    <property type="entry name" value="CORE-BINDING (CB) DOMAIN-CONTAINING PROTEIN"/>
    <property type="match status" value="1"/>
</dbReference>
<accession>A0ABD0QHS4</accession>
<dbReference type="GO" id="GO:0003677">
    <property type="term" value="F:DNA binding"/>
    <property type="evidence" value="ECO:0007669"/>
    <property type="project" value="UniProtKB-KW"/>
</dbReference>
<keyword evidence="1" id="KW-0238">DNA-binding</keyword>
<name>A0ABD0QHS4_CIRMR</name>
<protein>
    <submittedName>
        <fullName evidence="3">Uncharacterized protein</fullName>
    </submittedName>
</protein>
<evidence type="ECO:0000313" key="3">
    <source>
        <dbReference type="EMBL" id="KAL0185775.1"/>
    </source>
</evidence>
<evidence type="ECO:0000313" key="4">
    <source>
        <dbReference type="Proteomes" id="UP001529510"/>
    </source>
</evidence>
<comment type="caution">
    <text evidence="3">The sequence shown here is derived from an EMBL/GenBank/DDBJ whole genome shotgun (WGS) entry which is preliminary data.</text>
</comment>
<dbReference type="AlphaFoldDB" id="A0ABD0QHS4"/>
<organism evidence="3 4">
    <name type="scientific">Cirrhinus mrigala</name>
    <name type="common">Mrigala</name>
    <dbReference type="NCBI Taxonomy" id="683832"/>
    <lineage>
        <taxon>Eukaryota</taxon>
        <taxon>Metazoa</taxon>
        <taxon>Chordata</taxon>
        <taxon>Craniata</taxon>
        <taxon>Vertebrata</taxon>
        <taxon>Euteleostomi</taxon>
        <taxon>Actinopterygii</taxon>
        <taxon>Neopterygii</taxon>
        <taxon>Teleostei</taxon>
        <taxon>Ostariophysi</taxon>
        <taxon>Cypriniformes</taxon>
        <taxon>Cyprinidae</taxon>
        <taxon>Labeoninae</taxon>
        <taxon>Labeonini</taxon>
        <taxon>Cirrhinus</taxon>
    </lineage>
</organism>
<sequence>AASHLSVGGQGVYGCGQAGACLQTMSVLQAYQADLLKELDEGEKIRDSDISELRRTADLSLRATKETARAIGRSMAALVAVERHLWLTLSDMKEKDRVFLLDAPLSPSGLFGDAVNSIVDRYQEAHKQVAVFQQFLPRRHPAHGAAEREQPRPSTSSSHRETQKQSEKCDTLRGRSANPAGASGRSGLQRASAPVSSAWKRSGAGELATPEGVSGVASSGASCRETVLAGLSMVLGPDFSPGRLSLGVSRQERSPLTGRGFHSSPPAGAVEALGVASEGAHLLASGLSTEVVETVLQSRAPSTRKLYALKWKLFTSWCGHRLQDPVNCPVGTALEFLQDRLSAGLTHSTLKVYVAAIAAYHAPLGGLSVGKDPLVTRFLRGALRLRPPVRPRVPTWDLSVVLEALCRPPFEPIEEISDCLLTPFWNLLQAYIRPFCTLVR</sequence>
<dbReference type="PANTHER" id="PTHR35617">
    <property type="entry name" value="PHAGE_INTEGRASE DOMAIN-CONTAINING PROTEIN"/>
    <property type="match status" value="1"/>
</dbReference>
<gene>
    <name evidence="3" type="ORF">M9458_017445</name>
</gene>
<feature type="region of interest" description="Disordered" evidence="2">
    <location>
        <begin position="141"/>
        <end position="197"/>
    </location>
</feature>
<evidence type="ECO:0000256" key="2">
    <source>
        <dbReference type="SAM" id="MobiDB-lite"/>
    </source>
</evidence>
<dbReference type="Gene3D" id="1.10.287.3160">
    <property type="match status" value="1"/>
</dbReference>
<dbReference type="EMBL" id="JAMKFB020000008">
    <property type="protein sequence ID" value="KAL0185775.1"/>
    <property type="molecule type" value="Genomic_DNA"/>
</dbReference>
<evidence type="ECO:0000256" key="1">
    <source>
        <dbReference type="ARBA" id="ARBA00023125"/>
    </source>
</evidence>
<dbReference type="Proteomes" id="UP001529510">
    <property type="component" value="Unassembled WGS sequence"/>
</dbReference>
<feature type="compositionally biased region" description="Basic and acidic residues" evidence="2">
    <location>
        <begin position="158"/>
        <end position="173"/>
    </location>
</feature>
<keyword evidence="4" id="KW-1185">Reference proteome</keyword>
<dbReference type="SUPFAM" id="SSF47823">
    <property type="entry name" value="lambda integrase-like, N-terminal domain"/>
    <property type="match status" value="1"/>
</dbReference>
<feature type="non-terminal residue" evidence="3">
    <location>
        <position position="1"/>
    </location>
</feature>
<proteinExistence type="predicted"/>
<dbReference type="InterPro" id="IPR010998">
    <property type="entry name" value="Integrase_recombinase_N"/>
</dbReference>
<reference evidence="3 4" key="1">
    <citation type="submission" date="2024-05" db="EMBL/GenBank/DDBJ databases">
        <title>Genome sequencing and assembly of Indian major carp, Cirrhinus mrigala (Hamilton, 1822).</title>
        <authorList>
            <person name="Mohindra V."/>
            <person name="Chowdhury L.M."/>
            <person name="Lal K."/>
            <person name="Jena J.K."/>
        </authorList>
    </citation>
    <scope>NUCLEOTIDE SEQUENCE [LARGE SCALE GENOMIC DNA]</scope>
    <source>
        <strain evidence="3">CM1030</strain>
        <tissue evidence="3">Blood</tissue>
    </source>
</reference>
<feature type="non-terminal residue" evidence="3">
    <location>
        <position position="440"/>
    </location>
</feature>
<dbReference type="Gene3D" id="1.10.150.130">
    <property type="match status" value="1"/>
</dbReference>